<gene>
    <name evidence="1" type="ORF">LTR37_013182</name>
</gene>
<organism evidence="1 2">
    <name type="scientific">Vermiconidia calcicola</name>
    <dbReference type="NCBI Taxonomy" id="1690605"/>
    <lineage>
        <taxon>Eukaryota</taxon>
        <taxon>Fungi</taxon>
        <taxon>Dikarya</taxon>
        <taxon>Ascomycota</taxon>
        <taxon>Pezizomycotina</taxon>
        <taxon>Dothideomycetes</taxon>
        <taxon>Dothideomycetidae</taxon>
        <taxon>Mycosphaerellales</taxon>
        <taxon>Extremaceae</taxon>
        <taxon>Vermiconidia</taxon>
    </lineage>
</organism>
<evidence type="ECO:0000313" key="2">
    <source>
        <dbReference type="Proteomes" id="UP001281147"/>
    </source>
</evidence>
<comment type="caution">
    <text evidence="1">The sequence shown here is derived from an EMBL/GenBank/DDBJ whole genome shotgun (WGS) entry which is preliminary data.</text>
</comment>
<evidence type="ECO:0000313" key="1">
    <source>
        <dbReference type="EMBL" id="KAK3705739.1"/>
    </source>
</evidence>
<proteinExistence type="predicted"/>
<reference evidence="1" key="1">
    <citation type="submission" date="2023-07" db="EMBL/GenBank/DDBJ databases">
        <title>Black Yeasts Isolated from many extreme environments.</title>
        <authorList>
            <person name="Coleine C."/>
            <person name="Stajich J.E."/>
            <person name="Selbmann L."/>
        </authorList>
    </citation>
    <scope>NUCLEOTIDE SEQUENCE</scope>
    <source>
        <strain evidence="1">CCFEE 5714</strain>
    </source>
</reference>
<sequence>MKSLSLLTLSLLLAVAPLSFAQQTFRVIENPRTTYTLSRNQPTPTRNPNSAASNQRTTTLATSSTQEDNSPPTSVVQATRIETGYPSASSGVSGNAIDTEGGASGSDSSSFDLSQGGMIAIIVVVVVVAVFGIASVVLFVVAKRRQWNVRASIKRASRRLTGRGDRRSEVDKRKRSGMVAGAGARGANSSSRKGGLAVEVVDEEKGAVERDTSATMRNANRSSWMQRLRGNDWK</sequence>
<name>A0ACC3MXY6_9PEZI</name>
<accession>A0ACC3MXY6</accession>
<keyword evidence="2" id="KW-1185">Reference proteome</keyword>
<protein>
    <submittedName>
        <fullName evidence="1">Uncharacterized protein</fullName>
    </submittedName>
</protein>
<dbReference type="Proteomes" id="UP001281147">
    <property type="component" value="Unassembled WGS sequence"/>
</dbReference>
<dbReference type="EMBL" id="JAUTXU010000127">
    <property type="protein sequence ID" value="KAK3705739.1"/>
    <property type="molecule type" value="Genomic_DNA"/>
</dbReference>